<reference evidence="4" key="2">
    <citation type="submission" date="2012-11" db="EMBL/GenBank/DDBJ databases">
        <authorList>
            <person name="Kuo A."/>
            <person name="Curtis B.A."/>
            <person name="Tanifuji G."/>
            <person name="Burki F."/>
            <person name="Gruber A."/>
            <person name="Irimia M."/>
            <person name="Maruyama S."/>
            <person name="Arias M.C."/>
            <person name="Ball S.G."/>
            <person name="Gile G.H."/>
            <person name="Hirakawa Y."/>
            <person name="Hopkins J.F."/>
            <person name="Rensing S.A."/>
            <person name="Schmutz J."/>
            <person name="Symeonidi A."/>
            <person name="Elias M."/>
            <person name="Eveleigh R.J."/>
            <person name="Herman E.K."/>
            <person name="Klute M.J."/>
            <person name="Nakayama T."/>
            <person name="Obornik M."/>
            <person name="Reyes-Prieto A."/>
            <person name="Armbrust E.V."/>
            <person name="Aves S.J."/>
            <person name="Beiko R.G."/>
            <person name="Coutinho P."/>
            <person name="Dacks J.B."/>
            <person name="Durnford D.G."/>
            <person name="Fast N.M."/>
            <person name="Green B.R."/>
            <person name="Grisdale C."/>
            <person name="Hempe F."/>
            <person name="Henrissat B."/>
            <person name="Hoppner M.P."/>
            <person name="Ishida K.-I."/>
            <person name="Kim E."/>
            <person name="Koreny L."/>
            <person name="Kroth P.G."/>
            <person name="Liu Y."/>
            <person name="Malik S.-B."/>
            <person name="Maier U.G."/>
            <person name="McRose D."/>
            <person name="Mock T."/>
            <person name="Neilson J.A."/>
            <person name="Onodera N.T."/>
            <person name="Poole A.M."/>
            <person name="Pritham E.J."/>
            <person name="Richards T.A."/>
            <person name="Rocap G."/>
            <person name="Roy S.W."/>
            <person name="Sarai C."/>
            <person name="Schaack S."/>
            <person name="Shirato S."/>
            <person name="Slamovits C.H."/>
            <person name="Spencer D.F."/>
            <person name="Suzuki S."/>
            <person name="Worden A.Z."/>
            <person name="Zauner S."/>
            <person name="Barry K."/>
            <person name="Bell C."/>
            <person name="Bharti A.K."/>
            <person name="Crow J.A."/>
            <person name="Grimwood J."/>
            <person name="Kramer R."/>
            <person name="Lindquist E."/>
            <person name="Lucas S."/>
            <person name="Salamov A."/>
            <person name="McFadden G.I."/>
            <person name="Lane C.E."/>
            <person name="Keeling P.J."/>
            <person name="Gray M.W."/>
            <person name="Grigoriev I.V."/>
            <person name="Archibald J.M."/>
        </authorList>
    </citation>
    <scope>NUCLEOTIDE SEQUENCE</scope>
    <source>
        <strain evidence="4">CCMP2712</strain>
    </source>
</reference>
<dbReference type="RefSeq" id="XP_005840530.1">
    <property type="nucleotide sequence ID" value="XM_005840473.1"/>
</dbReference>
<dbReference type="OrthoDB" id="341421at2759"/>
<dbReference type="PANTHER" id="PTHR13271">
    <property type="entry name" value="UNCHARACTERIZED PUTATIVE METHYLTRANSFERASE"/>
    <property type="match status" value="1"/>
</dbReference>
<dbReference type="STRING" id="905079.L1JZB3"/>
<evidence type="ECO:0000259" key="1">
    <source>
        <dbReference type="PROSITE" id="PS50280"/>
    </source>
</evidence>
<dbReference type="PROSITE" id="PS50280">
    <property type="entry name" value="SET"/>
    <property type="match status" value="1"/>
</dbReference>
<dbReference type="Proteomes" id="UP000011087">
    <property type="component" value="Unassembled WGS sequence"/>
</dbReference>
<dbReference type="InterPro" id="IPR046341">
    <property type="entry name" value="SET_dom_sf"/>
</dbReference>
<dbReference type="InterPro" id="IPR050600">
    <property type="entry name" value="SETD3_SETD6_MTase"/>
</dbReference>
<dbReference type="InterPro" id="IPR001214">
    <property type="entry name" value="SET_dom"/>
</dbReference>
<dbReference type="Gene3D" id="3.90.1410.10">
    <property type="entry name" value="set domain protein methyltransferase, domain 1"/>
    <property type="match status" value="1"/>
</dbReference>
<evidence type="ECO:0000313" key="3">
    <source>
        <dbReference type="EnsemblProtists" id="EKX53550"/>
    </source>
</evidence>
<dbReference type="HOGENOM" id="CLU_1323112_0_0_1"/>
<dbReference type="SUPFAM" id="SSF82199">
    <property type="entry name" value="SET domain"/>
    <property type="match status" value="1"/>
</dbReference>
<dbReference type="EnsemblProtists" id="EKX53550">
    <property type="protein sequence ID" value="EKX53550"/>
    <property type="gene ID" value="GUITHDRAFT_150215"/>
</dbReference>
<protein>
    <recommendedName>
        <fullName evidence="1">SET domain-containing protein</fullName>
    </recommendedName>
</protein>
<gene>
    <name evidence="2" type="ORF">GUITHDRAFT_150215</name>
</gene>
<keyword evidence="4" id="KW-1185">Reference proteome</keyword>
<dbReference type="PaxDb" id="55529-EKX53550"/>
<accession>L1JZB3</accession>
<dbReference type="KEGG" id="gtt:GUITHDRAFT_150215"/>
<dbReference type="GO" id="GO:0016279">
    <property type="term" value="F:protein-lysine N-methyltransferase activity"/>
    <property type="evidence" value="ECO:0007669"/>
    <property type="project" value="TreeGrafter"/>
</dbReference>
<organism evidence="2">
    <name type="scientific">Guillardia theta (strain CCMP2712)</name>
    <name type="common">Cryptophyte</name>
    <dbReference type="NCBI Taxonomy" id="905079"/>
    <lineage>
        <taxon>Eukaryota</taxon>
        <taxon>Cryptophyceae</taxon>
        <taxon>Pyrenomonadales</taxon>
        <taxon>Geminigeraceae</taxon>
        <taxon>Guillardia</taxon>
    </lineage>
</organism>
<dbReference type="CDD" id="cd10527">
    <property type="entry name" value="SET_LSMT"/>
    <property type="match status" value="1"/>
</dbReference>
<proteinExistence type="predicted"/>
<sequence length="208" mass="23947">MPCPPPLLWLNACVISRCFHIWNKDAVMAWMTPFVDMVNHSYDKNCVLATSDNAIEIKTDKAIKKGDEILFSYAHFPNSHFYWRYAFCLEENESDVLEIEGGIRAHQVLFDNFLTTRSPPPPVLQQSIKLKTCPSNVSEEVQEQERTSVQQTMEKIDSLVGACDEFLKTREDKREVCEYVRLRRGLLESCRDLLGGYEKFLSGEGTKE</sequence>
<name>L1JZB3_GUITC</name>
<dbReference type="Pfam" id="PF00856">
    <property type="entry name" value="SET"/>
    <property type="match status" value="1"/>
</dbReference>
<feature type="domain" description="SET" evidence="1">
    <location>
        <begin position="1"/>
        <end position="74"/>
    </location>
</feature>
<evidence type="ECO:0000313" key="4">
    <source>
        <dbReference type="Proteomes" id="UP000011087"/>
    </source>
</evidence>
<dbReference type="AlphaFoldDB" id="L1JZB3"/>
<reference evidence="2 4" key="1">
    <citation type="journal article" date="2012" name="Nature">
        <title>Algal genomes reveal evolutionary mosaicism and the fate of nucleomorphs.</title>
        <authorList>
            <consortium name="DOE Joint Genome Institute"/>
            <person name="Curtis B.A."/>
            <person name="Tanifuji G."/>
            <person name="Burki F."/>
            <person name="Gruber A."/>
            <person name="Irimia M."/>
            <person name="Maruyama S."/>
            <person name="Arias M.C."/>
            <person name="Ball S.G."/>
            <person name="Gile G.H."/>
            <person name="Hirakawa Y."/>
            <person name="Hopkins J.F."/>
            <person name="Kuo A."/>
            <person name="Rensing S.A."/>
            <person name="Schmutz J."/>
            <person name="Symeonidi A."/>
            <person name="Elias M."/>
            <person name="Eveleigh R.J."/>
            <person name="Herman E.K."/>
            <person name="Klute M.J."/>
            <person name="Nakayama T."/>
            <person name="Obornik M."/>
            <person name="Reyes-Prieto A."/>
            <person name="Armbrust E.V."/>
            <person name="Aves S.J."/>
            <person name="Beiko R.G."/>
            <person name="Coutinho P."/>
            <person name="Dacks J.B."/>
            <person name="Durnford D.G."/>
            <person name="Fast N.M."/>
            <person name="Green B.R."/>
            <person name="Grisdale C.J."/>
            <person name="Hempel F."/>
            <person name="Henrissat B."/>
            <person name="Hoppner M.P."/>
            <person name="Ishida K."/>
            <person name="Kim E."/>
            <person name="Koreny L."/>
            <person name="Kroth P.G."/>
            <person name="Liu Y."/>
            <person name="Malik S.B."/>
            <person name="Maier U.G."/>
            <person name="McRose D."/>
            <person name="Mock T."/>
            <person name="Neilson J.A."/>
            <person name="Onodera N.T."/>
            <person name="Poole A.M."/>
            <person name="Pritham E.J."/>
            <person name="Richards T.A."/>
            <person name="Rocap G."/>
            <person name="Roy S.W."/>
            <person name="Sarai C."/>
            <person name="Schaack S."/>
            <person name="Shirato S."/>
            <person name="Slamovits C.H."/>
            <person name="Spencer D.F."/>
            <person name="Suzuki S."/>
            <person name="Worden A.Z."/>
            <person name="Zauner S."/>
            <person name="Barry K."/>
            <person name="Bell C."/>
            <person name="Bharti A.K."/>
            <person name="Crow J.A."/>
            <person name="Grimwood J."/>
            <person name="Kramer R."/>
            <person name="Lindquist E."/>
            <person name="Lucas S."/>
            <person name="Salamov A."/>
            <person name="McFadden G.I."/>
            <person name="Lane C.E."/>
            <person name="Keeling P.J."/>
            <person name="Gray M.W."/>
            <person name="Grigoriev I.V."/>
            <person name="Archibald J.M."/>
        </authorList>
    </citation>
    <scope>NUCLEOTIDE SEQUENCE</scope>
    <source>
        <strain evidence="2 4">CCMP2712</strain>
    </source>
</reference>
<dbReference type="EMBL" id="JH992969">
    <property type="protein sequence ID" value="EKX53550.1"/>
    <property type="molecule type" value="Genomic_DNA"/>
</dbReference>
<reference evidence="3" key="3">
    <citation type="submission" date="2016-03" db="UniProtKB">
        <authorList>
            <consortium name="EnsemblProtists"/>
        </authorList>
    </citation>
    <scope>IDENTIFICATION</scope>
</reference>
<dbReference type="GeneID" id="17310372"/>
<evidence type="ECO:0000313" key="2">
    <source>
        <dbReference type="EMBL" id="EKX53550.1"/>
    </source>
</evidence>